<accession>A0A6L2KL73</accession>
<protein>
    <submittedName>
        <fullName evidence="2">Uncharacterized protein</fullName>
    </submittedName>
</protein>
<feature type="region of interest" description="Disordered" evidence="1">
    <location>
        <begin position="499"/>
        <end position="518"/>
    </location>
</feature>
<name>A0A6L2KL73_TANCI</name>
<comment type="caution">
    <text evidence="2">The sequence shown here is derived from an EMBL/GenBank/DDBJ whole genome shotgun (WGS) entry which is preliminary data.</text>
</comment>
<proteinExistence type="predicted"/>
<organism evidence="2">
    <name type="scientific">Tanacetum cinerariifolium</name>
    <name type="common">Dalmatian daisy</name>
    <name type="synonym">Chrysanthemum cinerariifolium</name>
    <dbReference type="NCBI Taxonomy" id="118510"/>
    <lineage>
        <taxon>Eukaryota</taxon>
        <taxon>Viridiplantae</taxon>
        <taxon>Streptophyta</taxon>
        <taxon>Embryophyta</taxon>
        <taxon>Tracheophyta</taxon>
        <taxon>Spermatophyta</taxon>
        <taxon>Magnoliopsida</taxon>
        <taxon>eudicotyledons</taxon>
        <taxon>Gunneridae</taxon>
        <taxon>Pentapetalae</taxon>
        <taxon>asterids</taxon>
        <taxon>campanulids</taxon>
        <taxon>Asterales</taxon>
        <taxon>Asteraceae</taxon>
        <taxon>Asteroideae</taxon>
        <taxon>Anthemideae</taxon>
        <taxon>Anthemidinae</taxon>
        <taxon>Tanacetum</taxon>
    </lineage>
</organism>
<reference evidence="2" key="1">
    <citation type="journal article" date="2019" name="Sci. Rep.">
        <title>Draft genome of Tanacetum cinerariifolium, the natural source of mosquito coil.</title>
        <authorList>
            <person name="Yamashiro T."/>
            <person name="Shiraishi A."/>
            <person name="Satake H."/>
            <person name="Nakayama K."/>
        </authorList>
    </citation>
    <scope>NUCLEOTIDE SEQUENCE</scope>
</reference>
<evidence type="ECO:0000256" key="1">
    <source>
        <dbReference type="SAM" id="MobiDB-lite"/>
    </source>
</evidence>
<dbReference type="AlphaFoldDB" id="A0A6L2KL73"/>
<dbReference type="EMBL" id="BKCJ010002447">
    <property type="protein sequence ID" value="GEU48624.1"/>
    <property type="molecule type" value="Genomic_DNA"/>
</dbReference>
<evidence type="ECO:0000313" key="2">
    <source>
        <dbReference type="EMBL" id="GEU48624.1"/>
    </source>
</evidence>
<sequence>MIQLDINEHPRHETKDDLTSDALKKYDANIEVMNLILISITNDIYISLDSCQTAQEMWLRVERLMHGTALYVVDRETQFNNEFDQLAKKDEAGVIISNEQNDFLLSNSVQMEELEELSANIFMMARIQPAHIDSDEGPSYDSTFIIEEYLDDRDLMEDKKITVEKSEKIRNVRGIGTQNVDGQGAWDAELDMADSHNYMTEEMVDMLEPLVIFGRDFLVTSKSKVDFGVGEMRIDLTMLEEERDMDALLLGLVENTEGVGSLNGRARLSNNEFTEEDKTRIIEHGLPKKMCDPGNFVLPGNEGYGMYKKIEGDIAWHAKFEVIKPSGRKFTRGFKTEETKRKLSRKFTSEDILNFDETLKELMKFEYLYNDGDVFTHYSWERSLSIEEDVYLLCGREHVLTLPQFAVLLGLYEESELEHRTNPRTSLIKEPLMKIMHRLIVGSLVHKLRSRERCQKRDLWMTGALEESRGGYCEAPGDDYFADSMPSFGGTSIIPSTGYEVEGSSGAIHDDDDTLISE</sequence>
<gene>
    <name evidence="2" type="ORF">Tci_020602</name>
</gene>